<dbReference type="AlphaFoldDB" id="A0A199NT81"/>
<evidence type="ECO:0000256" key="2">
    <source>
        <dbReference type="ARBA" id="ARBA00011643"/>
    </source>
</evidence>
<evidence type="ECO:0000256" key="3">
    <source>
        <dbReference type="ARBA" id="ARBA00022112"/>
    </source>
</evidence>
<keyword evidence="7" id="KW-1185">Reference proteome</keyword>
<feature type="binding site" evidence="5">
    <location>
        <position position="72"/>
    </location>
    <ligand>
        <name>a divalent metal cation</name>
        <dbReference type="ChEBI" id="CHEBI:60240"/>
        <label>1</label>
    </ligand>
</feature>
<comment type="subunit">
    <text evidence="2">Homohexamer.</text>
</comment>
<feature type="binding site" evidence="5">
    <location>
        <position position="244"/>
    </location>
    <ligand>
        <name>a divalent metal cation</name>
        <dbReference type="ChEBI" id="CHEBI:60240"/>
        <label>1</label>
    </ligand>
</feature>
<comment type="caution">
    <text evidence="6">The sequence shown here is derived from an EMBL/GenBank/DDBJ whole genome shotgun (WGS) entry which is preliminary data.</text>
</comment>
<dbReference type="FunFam" id="3.40.1390.30:FF:000001">
    <property type="entry name" value="GTP cyclohydrolase 1 type 2"/>
    <property type="match status" value="1"/>
</dbReference>
<proteinExistence type="inferred from homology"/>
<dbReference type="GO" id="GO:0046872">
    <property type="term" value="F:metal ion binding"/>
    <property type="evidence" value="ECO:0007669"/>
    <property type="project" value="UniProtKB-KW"/>
</dbReference>
<feature type="binding site" evidence="5">
    <location>
        <position position="71"/>
    </location>
    <ligand>
        <name>a divalent metal cation</name>
        <dbReference type="ChEBI" id="CHEBI:60240"/>
        <label>1</label>
    </ligand>
</feature>
<evidence type="ECO:0000256" key="1">
    <source>
        <dbReference type="ARBA" id="ARBA00006964"/>
    </source>
</evidence>
<evidence type="ECO:0000256" key="5">
    <source>
        <dbReference type="PIRSR" id="PIRSR602678-1"/>
    </source>
</evidence>
<dbReference type="PANTHER" id="PTHR13799:SF14">
    <property type="entry name" value="GTP CYCLOHYDROLASE 1 TYPE 2 HOMOLOG"/>
    <property type="match status" value="1"/>
</dbReference>
<dbReference type="SUPFAM" id="SSF102705">
    <property type="entry name" value="NIF3 (NGG1p interacting factor 3)-like"/>
    <property type="match status" value="1"/>
</dbReference>
<dbReference type="EMBL" id="LJBJ02000010">
    <property type="protein sequence ID" value="OAX51911.1"/>
    <property type="molecule type" value="Genomic_DNA"/>
</dbReference>
<reference evidence="6" key="1">
    <citation type="submission" date="2016-06" db="EMBL/GenBank/DDBJ databases">
        <title>Identification of putative biosynthetic pathways for the production of bioactive secondary metabolites by the marine actinomycete Kocuria kristinae RUTW2-3.</title>
        <authorList>
            <person name="Waterworth S.C."/>
            <person name="Walmsley T.A."/>
            <person name="Matongo T."/>
            <person name="Davies-Coleman M.T."/>
            <person name="Dorrington R.A."/>
        </authorList>
    </citation>
    <scope>NUCLEOTIDE SEQUENCE [LARGE SCALE GENOMIC DNA]</scope>
    <source>
        <strain evidence="6">RUTW2-3</strain>
    </source>
</reference>
<evidence type="ECO:0000313" key="6">
    <source>
        <dbReference type="EMBL" id="OAX51911.1"/>
    </source>
</evidence>
<dbReference type="Pfam" id="PF01784">
    <property type="entry name" value="DUF34_NIF3"/>
    <property type="match status" value="1"/>
</dbReference>
<dbReference type="NCBIfam" id="TIGR00486">
    <property type="entry name" value="YbgI_SA1388"/>
    <property type="match status" value="1"/>
</dbReference>
<accession>A0A199NT81</accession>
<comment type="similarity">
    <text evidence="1">Belongs to the GTP cyclohydrolase I type 2/NIF3 family.</text>
</comment>
<organism evidence="6 7">
    <name type="scientific">Rothia kristinae</name>
    <dbReference type="NCBI Taxonomy" id="37923"/>
    <lineage>
        <taxon>Bacteria</taxon>
        <taxon>Bacillati</taxon>
        <taxon>Actinomycetota</taxon>
        <taxon>Actinomycetes</taxon>
        <taxon>Micrococcales</taxon>
        <taxon>Micrococcaceae</taxon>
        <taxon>Rothia</taxon>
    </lineage>
</organism>
<dbReference type="InterPro" id="IPR036069">
    <property type="entry name" value="DUF34/NIF3_sf"/>
</dbReference>
<gene>
    <name evidence="6" type="ORF">AN277_0206170</name>
</gene>
<dbReference type="GO" id="GO:0005737">
    <property type="term" value="C:cytoplasm"/>
    <property type="evidence" value="ECO:0007669"/>
    <property type="project" value="TreeGrafter"/>
</dbReference>
<dbReference type="InterPro" id="IPR002678">
    <property type="entry name" value="DUF34/NIF3"/>
</dbReference>
<keyword evidence="4 5" id="KW-0479">Metal-binding</keyword>
<sequence length="300" mass="31901">MSTTGTTAHLSDVVAAAHRLWPRELAESWDASGLVCGRPDAPVRRILWAVDPVQAVAAEAVRRDAQLLLTHHPLLLRGAHFLPADTDKGAVVHELVEHGIGLLASHTNADSYDRGVSDALIRACGVKAARPLDPTDAERGSTGIGRVGELAEPVTLEALAQRLASAMRPTAGGVRVAGPREGLVRRVAVCGGAGDSLFDAVRAVDADVYVTADLRHHPASEARERALLSGGRPNLIDCSHFASEQLWLTEGARGLEAELAREGFAVQMLLSELNTDPWDFAVRPERHPGSASTNAEAARY</sequence>
<dbReference type="PANTHER" id="PTHR13799">
    <property type="entry name" value="NGG1 INTERACTING FACTOR 3"/>
    <property type="match status" value="1"/>
</dbReference>
<dbReference type="Proteomes" id="UP000053171">
    <property type="component" value="Unassembled WGS sequence"/>
</dbReference>
<protein>
    <recommendedName>
        <fullName evidence="3">GTP cyclohydrolase 1 type 2 homolog</fullName>
    </recommendedName>
</protein>
<dbReference type="Gene3D" id="3.40.1390.30">
    <property type="entry name" value="NIF3 (NGG1p interacting factor 3)-like"/>
    <property type="match status" value="2"/>
</dbReference>
<feature type="binding site" evidence="5">
    <location>
        <position position="110"/>
    </location>
    <ligand>
        <name>a divalent metal cation</name>
        <dbReference type="ChEBI" id="CHEBI:60240"/>
        <label>1</label>
    </ligand>
</feature>
<evidence type="ECO:0000256" key="4">
    <source>
        <dbReference type="ARBA" id="ARBA00022723"/>
    </source>
</evidence>
<name>A0A199NT81_9MICC</name>
<evidence type="ECO:0000313" key="7">
    <source>
        <dbReference type="Proteomes" id="UP000053171"/>
    </source>
</evidence>
<feature type="binding site" evidence="5">
    <location>
        <position position="240"/>
    </location>
    <ligand>
        <name>a divalent metal cation</name>
        <dbReference type="ChEBI" id="CHEBI:60240"/>
        <label>1</label>
    </ligand>
</feature>
<dbReference type="RefSeq" id="WP_064725407.1">
    <property type="nucleotide sequence ID" value="NZ_JBEYYV010000051.1"/>
</dbReference>